<dbReference type="GeneID" id="64696944"/>
<evidence type="ECO:0000313" key="1">
    <source>
        <dbReference type="EMBL" id="KAG2082071.1"/>
    </source>
</evidence>
<comment type="caution">
    <text evidence="1">The sequence shown here is derived from an EMBL/GenBank/DDBJ whole genome shotgun (WGS) entry which is preliminary data.</text>
</comment>
<reference evidence="1" key="1">
    <citation type="journal article" date="2020" name="New Phytol.">
        <title>Comparative genomics reveals dynamic genome evolution in host specialist ectomycorrhizal fungi.</title>
        <authorList>
            <person name="Lofgren L.A."/>
            <person name="Nguyen N.H."/>
            <person name="Vilgalys R."/>
            <person name="Ruytinx J."/>
            <person name="Liao H.L."/>
            <person name="Branco S."/>
            <person name="Kuo A."/>
            <person name="LaButti K."/>
            <person name="Lipzen A."/>
            <person name="Andreopoulos W."/>
            <person name="Pangilinan J."/>
            <person name="Riley R."/>
            <person name="Hundley H."/>
            <person name="Na H."/>
            <person name="Barry K."/>
            <person name="Grigoriev I.V."/>
            <person name="Stajich J.E."/>
            <person name="Kennedy P.G."/>
        </authorList>
    </citation>
    <scope>NUCLEOTIDE SEQUENCE</scope>
    <source>
        <strain evidence="1">FC423</strain>
    </source>
</reference>
<dbReference type="RefSeq" id="XP_041284267.1">
    <property type="nucleotide sequence ID" value="XM_041434685.1"/>
</dbReference>
<accession>A0A9P7EQG8</accession>
<organism evidence="1 2">
    <name type="scientific">Suillus discolor</name>
    <dbReference type="NCBI Taxonomy" id="1912936"/>
    <lineage>
        <taxon>Eukaryota</taxon>
        <taxon>Fungi</taxon>
        <taxon>Dikarya</taxon>
        <taxon>Basidiomycota</taxon>
        <taxon>Agaricomycotina</taxon>
        <taxon>Agaricomycetes</taxon>
        <taxon>Agaricomycetidae</taxon>
        <taxon>Boletales</taxon>
        <taxon>Suillineae</taxon>
        <taxon>Suillaceae</taxon>
        <taxon>Suillus</taxon>
    </lineage>
</organism>
<evidence type="ECO:0000313" key="2">
    <source>
        <dbReference type="Proteomes" id="UP000823399"/>
    </source>
</evidence>
<dbReference type="Proteomes" id="UP000823399">
    <property type="component" value="Unassembled WGS sequence"/>
</dbReference>
<dbReference type="AlphaFoldDB" id="A0A9P7EQG8"/>
<name>A0A9P7EQG8_9AGAM</name>
<gene>
    <name evidence="1" type="ORF">F5147DRAFT_660590</name>
</gene>
<protein>
    <submittedName>
        <fullName evidence="1">Uncharacterized protein</fullName>
    </submittedName>
</protein>
<proteinExistence type="predicted"/>
<dbReference type="EMBL" id="JABBWM010000357">
    <property type="protein sequence ID" value="KAG2082071.1"/>
    <property type="molecule type" value="Genomic_DNA"/>
</dbReference>
<sequence>MCIWPLLTLNLEAKASIRSETLGPASRHFITDSHFNSDSELQPSTKFEDSLKVTIERARTYSTTQRCLIGVAATQATLRSICKVIVMVQVPHQAPYHRLNRCNGTQSQSELTDGSQCQYGVVAPNTSHVQDTHAATGSHHQHETFDIGSAPNAAAYPNCCTPHSQDPAGGFYLILLQLELSYPGIIAPNTFQLQDPASSSYPTLASQLQVSTGSTLVTPFQTTHTLGISHGAGVSGVLL</sequence>
<keyword evidence="2" id="KW-1185">Reference proteome</keyword>